<dbReference type="SUPFAM" id="SSF56300">
    <property type="entry name" value="Metallo-dependent phosphatases"/>
    <property type="match status" value="1"/>
</dbReference>
<dbReference type="Proteomes" id="UP000192277">
    <property type="component" value="Unassembled WGS sequence"/>
</dbReference>
<organism evidence="4 5">
    <name type="scientific">Niastella koreensis</name>
    <dbReference type="NCBI Taxonomy" id="354356"/>
    <lineage>
        <taxon>Bacteria</taxon>
        <taxon>Pseudomonadati</taxon>
        <taxon>Bacteroidota</taxon>
        <taxon>Chitinophagia</taxon>
        <taxon>Chitinophagales</taxon>
        <taxon>Chitinophagaceae</taxon>
        <taxon>Niastella</taxon>
    </lineage>
</organism>
<comment type="caution">
    <text evidence="4">The sequence shown here is derived from an EMBL/GenBank/DDBJ whole genome shotgun (WGS) entry which is preliminary data.</text>
</comment>
<proteinExistence type="predicted"/>
<dbReference type="Gene3D" id="3.60.21.10">
    <property type="match status" value="1"/>
</dbReference>
<dbReference type="PANTHER" id="PTHR43143:SF1">
    <property type="entry name" value="SERINE_THREONINE-PROTEIN PHOSPHATASE CPPED1"/>
    <property type="match status" value="1"/>
</dbReference>
<gene>
    <name evidence="4" type="ORF">A4D02_27980</name>
</gene>
<evidence type="ECO:0000259" key="2">
    <source>
        <dbReference type="Pfam" id="PF16370"/>
    </source>
</evidence>
<dbReference type="InterPro" id="IPR008969">
    <property type="entry name" value="CarboxyPept-like_regulatory"/>
</dbReference>
<dbReference type="Gene3D" id="2.60.40.1120">
    <property type="entry name" value="Carboxypeptidase-like, regulatory domain"/>
    <property type="match status" value="1"/>
</dbReference>
<evidence type="ECO:0000313" key="4">
    <source>
        <dbReference type="EMBL" id="OQP49918.1"/>
    </source>
</evidence>
<dbReference type="SUPFAM" id="SSF49464">
    <property type="entry name" value="Carboxypeptidase regulatory domain-like"/>
    <property type="match status" value="1"/>
</dbReference>
<accession>A0ABX3NYK4</accession>
<dbReference type="InterPro" id="IPR004843">
    <property type="entry name" value="Calcineurin-like_PHP"/>
</dbReference>
<dbReference type="Pfam" id="PF16370">
    <property type="entry name" value="MetallophosC"/>
    <property type="match status" value="1"/>
</dbReference>
<dbReference type="InterPro" id="IPR032285">
    <property type="entry name" value="Metallophos_N"/>
</dbReference>
<feature type="domain" description="Calcineurin-like phosphoesterase" evidence="1">
    <location>
        <begin position="132"/>
        <end position="314"/>
    </location>
</feature>
<dbReference type="InterPro" id="IPR051918">
    <property type="entry name" value="STPP_CPPED1"/>
</dbReference>
<evidence type="ECO:0000259" key="1">
    <source>
        <dbReference type="Pfam" id="PF00149"/>
    </source>
</evidence>
<dbReference type="InterPro" id="IPR032288">
    <property type="entry name" value="Metallophos_C"/>
</dbReference>
<dbReference type="PANTHER" id="PTHR43143">
    <property type="entry name" value="METALLOPHOSPHOESTERASE, CALCINEURIN SUPERFAMILY"/>
    <property type="match status" value="1"/>
</dbReference>
<evidence type="ECO:0000313" key="5">
    <source>
        <dbReference type="Proteomes" id="UP000192277"/>
    </source>
</evidence>
<dbReference type="RefSeq" id="WP_014219581.1">
    <property type="nucleotide sequence ID" value="NZ_LWBO01000009.1"/>
</dbReference>
<dbReference type="Pfam" id="PF16371">
    <property type="entry name" value="MetallophosN"/>
    <property type="match status" value="1"/>
</dbReference>
<sequence>MKNLSIYLLFLICVACKKPENATEQTAKTAAIKNAAVANTITGHLQDDSGNPVKNVVVSDGFTCTVTDDNGNYTLTRDSAAQFVYFSAPAEYNASVGASGLREFYKKITAPLSDAVQADFTLIKKAKETKFKIIGISDPQVASTAELDRFKNETVDDIKTHMNGESLPYYTLVLGDVVADKQDLLVPIRQSFATISPSTFVVAGNHDLFKSATNQTKNGETFSAVFGPLDYSFNVGDVHFICMNDIIFAADGSYSSGFTAKQLAWLQQDLSYVSKDKVIVMSYHRHTLNTGGTEMKNLLAGYKEVHIMAGHLHANANNINATNPLFYQHIHGAACGRWWSSTINADGTPNGYQVFEVENNAVKNWYYKSVRYPKEFQIRMYRGNSSFGGPNGTFSFNLTSSDIVANVWNMDNTWKVDVYENNIKTGSMERFTGIDAWATGYHNGVLTEKAFANPEHLYKYTLKDPGATVKVVATDRFGAQYTQSNFTTDFSTAISY</sequence>
<dbReference type="InterPro" id="IPR029052">
    <property type="entry name" value="Metallo-depent_PP-like"/>
</dbReference>
<dbReference type="Pfam" id="PF00149">
    <property type="entry name" value="Metallophos"/>
    <property type="match status" value="1"/>
</dbReference>
<dbReference type="EMBL" id="LWBO01000009">
    <property type="protein sequence ID" value="OQP49918.1"/>
    <property type="molecule type" value="Genomic_DNA"/>
</dbReference>
<keyword evidence="5" id="KW-1185">Reference proteome</keyword>
<name>A0ABX3NYK4_9BACT</name>
<evidence type="ECO:0008006" key="6">
    <source>
        <dbReference type="Google" id="ProtNLM"/>
    </source>
</evidence>
<feature type="domain" description="Calcineurin-like phosphoesterase C-terminal" evidence="2">
    <location>
        <begin position="329"/>
        <end position="481"/>
    </location>
</feature>
<reference evidence="4 5" key="1">
    <citation type="submission" date="2016-04" db="EMBL/GenBank/DDBJ databases">
        <authorList>
            <person name="Chen L."/>
            <person name="Zhuang W."/>
            <person name="Wang G."/>
        </authorList>
    </citation>
    <scope>NUCLEOTIDE SEQUENCE [LARGE SCALE GENOMIC DNA]</scope>
    <source>
        <strain evidence="5">GR20</strain>
    </source>
</reference>
<protein>
    <recommendedName>
        <fullName evidence="6">Metallophosphoesterase</fullName>
    </recommendedName>
</protein>
<feature type="domain" description="Calcineurin-like phosphoesterase N-terminal" evidence="3">
    <location>
        <begin position="48"/>
        <end position="122"/>
    </location>
</feature>
<evidence type="ECO:0000259" key="3">
    <source>
        <dbReference type="Pfam" id="PF16371"/>
    </source>
</evidence>